<reference evidence="1" key="1">
    <citation type="submission" date="2025-08" db="UniProtKB">
        <authorList>
            <consortium name="Ensembl"/>
        </authorList>
    </citation>
    <scope>IDENTIFICATION</scope>
</reference>
<reference evidence="1" key="2">
    <citation type="submission" date="2025-09" db="UniProtKB">
        <authorList>
            <consortium name="Ensembl"/>
        </authorList>
    </citation>
    <scope>IDENTIFICATION</scope>
</reference>
<keyword evidence="2" id="KW-1185">Reference proteome</keyword>
<evidence type="ECO:0000313" key="1">
    <source>
        <dbReference type="Ensembl" id="ENSAOWP00000014781.1"/>
    </source>
</evidence>
<dbReference type="Proteomes" id="UP000694424">
    <property type="component" value="Unplaced"/>
</dbReference>
<dbReference type="Ensembl" id="ENSAOWT00000016765.1">
    <property type="protein sequence ID" value="ENSAOWP00000014781.1"/>
    <property type="gene ID" value="ENSAOWG00000010084.1"/>
</dbReference>
<protein>
    <submittedName>
        <fullName evidence="1">Uncharacterized protein</fullName>
    </submittedName>
</protein>
<dbReference type="AlphaFoldDB" id="A0A8B9S9M5"/>
<sequence length="249" mass="27911">MSLFLLHNVVYCTHFIYIYIYKLRNRDCRAIILSKTDQNLLALNIPSRIAWVTVKECSKLPFFPVDALRCFSWSVLPFILPYHCHLILPSHKNKKKSASSIYEFTMYPQITLPTMFVCYCLHPECTNRLCLAACAQGRLSCCICDLGLDCCEKSQTELGEASLGDFVPWLSDYTSFPALSPYWSKVAVVPAPDLPPCRTAAEPGPHHGPVPLSARSLPCNHQAGTLSVRGPPCVPWKDGPRYSLAVILF</sequence>
<accession>A0A8B9S9M5</accession>
<evidence type="ECO:0000313" key="2">
    <source>
        <dbReference type="Proteomes" id="UP000694424"/>
    </source>
</evidence>
<name>A0A8B9S9M5_APTOW</name>
<organism evidence="1 2">
    <name type="scientific">Apteryx owenii</name>
    <name type="common">Little spotted kiwi</name>
    <dbReference type="NCBI Taxonomy" id="8824"/>
    <lineage>
        <taxon>Eukaryota</taxon>
        <taxon>Metazoa</taxon>
        <taxon>Chordata</taxon>
        <taxon>Craniata</taxon>
        <taxon>Vertebrata</taxon>
        <taxon>Euteleostomi</taxon>
        <taxon>Archelosauria</taxon>
        <taxon>Archosauria</taxon>
        <taxon>Dinosauria</taxon>
        <taxon>Saurischia</taxon>
        <taxon>Theropoda</taxon>
        <taxon>Coelurosauria</taxon>
        <taxon>Aves</taxon>
        <taxon>Palaeognathae</taxon>
        <taxon>Apterygiformes</taxon>
        <taxon>Apterygidae</taxon>
        <taxon>Apteryx</taxon>
    </lineage>
</organism>
<proteinExistence type="predicted"/>